<dbReference type="EMBL" id="JBBPBN010000476">
    <property type="protein sequence ID" value="KAK8485856.1"/>
    <property type="molecule type" value="Genomic_DNA"/>
</dbReference>
<name>A0ABR1ZZT1_9ROSI</name>
<evidence type="ECO:0000313" key="1">
    <source>
        <dbReference type="EMBL" id="KAK8485856.1"/>
    </source>
</evidence>
<accession>A0ABR1ZZT1</accession>
<organism evidence="1 2">
    <name type="scientific">Hibiscus sabdariffa</name>
    <name type="common">roselle</name>
    <dbReference type="NCBI Taxonomy" id="183260"/>
    <lineage>
        <taxon>Eukaryota</taxon>
        <taxon>Viridiplantae</taxon>
        <taxon>Streptophyta</taxon>
        <taxon>Embryophyta</taxon>
        <taxon>Tracheophyta</taxon>
        <taxon>Spermatophyta</taxon>
        <taxon>Magnoliopsida</taxon>
        <taxon>eudicotyledons</taxon>
        <taxon>Gunneridae</taxon>
        <taxon>Pentapetalae</taxon>
        <taxon>rosids</taxon>
        <taxon>malvids</taxon>
        <taxon>Malvales</taxon>
        <taxon>Malvaceae</taxon>
        <taxon>Malvoideae</taxon>
        <taxon>Hibiscus</taxon>
    </lineage>
</organism>
<reference evidence="1 2" key="1">
    <citation type="journal article" date="2024" name="G3 (Bethesda)">
        <title>Genome assembly of Hibiscus sabdariffa L. provides insights into metabolisms of medicinal natural products.</title>
        <authorList>
            <person name="Kim T."/>
        </authorList>
    </citation>
    <scope>NUCLEOTIDE SEQUENCE [LARGE SCALE GENOMIC DNA]</scope>
    <source>
        <strain evidence="1">TK-2024</strain>
        <tissue evidence="1">Old leaves</tissue>
    </source>
</reference>
<dbReference type="Proteomes" id="UP001396334">
    <property type="component" value="Unassembled WGS sequence"/>
</dbReference>
<comment type="caution">
    <text evidence="1">The sequence shown here is derived from an EMBL/GenBank/DDBJ whole genome shotgun (WGS) entry which is preliminary data.</text>
</comment>
<protein>
    <submittedName>
        <fullName evidence="1">Uncharacterized protein</fullName>
    </submittedName>
</protein>
<gene>
    <name evidence="1" type="ORF">V6N11_035708</name>
</gene>
<proteinExistence type="predicted"/>
<sequence length="368" mass="38354">MQGAEGMAATAWLALRFVRAACWVGYLAIVGMMAGATDAPGPCGLCSWPHASLCATTGPLASLSVAALVEGFASFRPITIVAASAGRLAWLPSFFFAWCASMPMPMLRSLCFRPILVLATNIVRSVCLAVGPVQWPAFSSVVTAIRADWSKEQPSRPGLADGSVLGLLAAAEGAPLLATFALFALGVSAPCARAASLACTSYCGCSTAVCEALPSCPGPFGGIVSGHLLLPALSHGCPWNGLISRPGLMNGYFLVLQVTFIGPTSAILVSVCVGFLLLLGLPEHQEFEESCAARSRTLPANAHNQPAEARTSSIPPPWPHKRQASSSDPSRAKRSRASTSSTTRIPSVPKAGRRRVNNSLAETARQSH</sequence>
<keyword evidence="2" id="KW-1185">Reference proteome</keyword>
<evidence type="ECO:0000313" key="2">
    <source>
        <dbReference type="Proteomes" id="UP001396334"/>
    </source>
</evidence>